<dbReference type="AlphaFoldDB" id="A0A0K1PNF8"/>
<feature type="region of interest" description="Disordered" evidence="4">
    <location>
        <begin position="31"/>
        <end position="83"/>
    </location>
</feature>
<dbReference type="RefSeq" id="WP_146646207.1">
    <property type="nucleotide sequence ID" value="NZ_CP012333.1"/>
</dbReference>
<evidence type="ECO:0000256" key="2">
    <source>
        <dbReference type="ARBA" id="ARBA00022729"/>
    </source>
</evidence>
<feature type="signal peptide" evidence="5">
    <location>
        <begin position="1"/>
        <end position="21"/>
    </location>
</feature>
<dbReference type="InterPro" id="IPR032675">
    <property type="entry name" value="LRR_dom_sf"/>
</dbReference>
<keyword evidence="3" id="KW-0325">Glycoprotein</keyword>
<evidence type="ECO:0000256" key="1">
    <source>
        <dbReference type="ARBA" id="ARBA00004196"/>
    </source>
</evidence>
<dbReference type="Proteomes" id="UP000064967">
    <property type="component" value="Chromosome"/>
</dbReference>
<protein>
    <submittedName>
        <fullName evidence="6">Uncharacterized protein</fullName>
    </submittedName>
</protein>
<comment type="subcellular location">
    <subcellularLocation>
        <location evidence="1">Cell envelope</location>
    </subcellularLocation>
</comment>
<keyword evidence="7" id="KW-1185">Reference proteome</keyword>
<name>A0A0K1PNF8_9BACT</name>
<dbReference type="PANTHER" id="PTHR31018:SF3">
    <property type="entry name" value="RECEPTOR PROTEIN-TYROSINE KINASE"/>
    <property type="match status" value="1"/>
</dbReference>
<keyword evidence="2 5" id="KW-0732">Signal</keyword>
<evidence type="ECO:0000313" key="6">
    <source>
        <dbReference type="EMBL" id="AKU94644.1"/>
    </source>
</evidence>
<sequence>MRFRLLSALSSLTTITALLVACGQVIDPLDEPVDPSTDASFPDGGVGAEADAHVEPLPDAQADGSIVPDDGSADGGQDAAEPPCVEGDVMVMSSSDAAALASITCIRGSLTIDTTSPIALPRLREVSGSIFFVSTSPVVTLDALEVIGANLRVVSSSTSTLSLPLLRNVAGTFAVELASVISIDAPQLASVGDLRISTLGTVQKLSLPALKTISGNATFSMASLRELALPSLERIEGWFSVDALNGLTTLDLPRLRDVVGDVYFAYVRERISLTFPALEHAGSFTVGGTDNRLEELSFPVLTHVGPVSIRLTGRLAQLSMPELIECGGLTLDDAALTTLRLPELKKATGKIWVQPWSKGKLALASMQLPKLEEAESIVLGDLPELASIDLPRLKTVTNELLLFRAPRATQLSLPSLTSVGTLRAYELATITKVSAPLLQGSGTTVITIGPAPMLSRVDLSAVTDLEGVQLQEANRLTTFSLPAATGVKWVEIANLSALTSIAFPALESVSSLGLYGLGKLASVEVPQLHSLNALVLDRAPKLVNLGPLATVPTSLKFLHLANLAAESLVFPNLVETDNLYLSSNYALTNISFPSLARVSTGNIEYCPELPSCSVDAINTRLTSGRIDWYALGRCTP</sequence>
<feature type="chain" id="PRO_5005465735" evidence="5">
    <location>
        <begin position="22"/>
        <end position="636"/>
    </location>
</feature>
<dbReference type="OrthoDB" id="1156369at2"/>
<evidence type="ECO:0000256" key="4">
    <source>
        <dbReference type="SAM" id="MobiDB-lite"/>
    </source>
</evidence>
<accession>A0A0K1PNF8</accession>
<dbReference type="Gene3D" id="3.80.10.10">
    <property type="entry name" value="Ribonuclease Inhibitor"/>
    <property type="match status" value="1"/>
</dbReference>
<evidence type="ECO:0000313" key="7">
    <source>
        <dbReference type="Proteomes" id="UP000064967"/>
    </source>
</evidence>
<dbReference type="GO" id="GO:0030313">
    <property type="term" value="C:cell envelope"/>
    <property type="evidence" value="ECO:0007669"/>
    <property type="project" value="UniProtKB-SubCell"/>
</dbReference>
<reference evidence="6 7" key="1">
    <citation type="submission" date="2015-08" db="EMBL/GenBank/DDBJ databases">
        <authorList>
            <person name="Babu N.S."/>
            <person name="Beckwith C.J."/>
            <person name="Beseler K.G."/>
            <person name="Brison A."/>
            <person name="Carone J.V."/>
            <person name="Caskin T.P."/>
            <person name="Diamond M."/>
            <person name="Durham M.E."/>
            <person name="Foxe J.M."/>
            <person name="Go M."/>
            <person name="Henderson B.A."/>
            <person name="Jones I.B."/>
            <person name="McGettigan J.A."/>
            <person name="Micheletti S.J."/>
            <person name="Nasrallah M.E."/>
            <person name="Ortiz D."/>
            <person name="Piller C.R."/>
            <person name="Privatt S.R."/>
            <person name="Schneider S.L."/>
            <person name="Sharp S."/>
            <person name="Smith T.C."/>
            <person name="Stanton J.D."/>
            <person name="Ullery H.E."/>
            <person name="Wilson R.J."/>
            <person name="Serrano M.G."/>
            <person name="Buck G."/>
            <person name="Lee V."/>
            <person name="Wang Y."/>
            <person name="Carvalho R."/>
            <person name="Voegtly L."/>
            <person name="Shi R."/>
            <person name="Duckworth R."/>
            <person name="Johnson A."/>
            <person name="Loviza R."/>
            <person name="Walstead R."/>
            <person name="Shah Z."/>
            <person name="Kiflezghi M."/>
            <person name="Wade K."/>
            <person name="Ball S.L."/>
            <person name="Bradley K.W."/>
            <person name="Asai D.J."/>
            <person name="Bowman C.A."/>
            <person name="Russell D.A."/>
            <person name="Pope W.H."/>
            <person name="Jacobs-Sera D."/>
            <person name="Hendrix R.W."/>
            <person name="Hatfull G.F."/>
        </authorList>
    </citation>
    <scope>NUCLEOTIDE SEQUENCE [LARGE SCALE GENOMIC DNA]</scope>
    <source>
        <strain evidence="6 7">DSM 27648</strain>
    </source>
</reference>
<dbReference type="EMBL" id="CP012333">
    <property type="protein sequence ID" value="AKU94644.1"/>
    <property type="molecule type" value="Genomic_DNA"/>
</dbReference>
<dbReference type="PROSITE" id="PS51257">
    <property type="entry name" value="PROKAR_LIPOPROTEIN"/>
    <property type="match status" value="1"/>
</dbReference>
<evidence type="ECO:0000256" key="3">
    <source>
        <dbReference type="ARBA" id="ARBA00023180"/>
    </source>
</evidence>
<dbReference type="KEGG" id="llu:AKJ09_01308"/>
<dbReference type="InterPro" id="IPR051648">
    <property type="entry name" value="CWI-Assembly_Regulator"/>
</dbReference>
<dbReference type="SUPFAM" id="SSF52058">
    <property type="entry name" value="L domain-like"/>
    <property type="match status" value="2"/>
</dbReference>
<proteinExistence type="predicted"/>
<organism evidence="6 7">
    <name type="scientific">Labilithrix luteola</name>
    <dbReference type="NCBI Taxonomy" id="1391654"/>
    <lineage>
        <taxon>Bacteria</taxon>
        <taxon>Pseudomonadati</taxon>
        <taxon>Myxococcota</taxon>
        <taxon>Polyangia</taxon>
        <taxon>Polyangiales</taxon>
        <taxon>Labilitrichaceae</taxon>
        <taxon>Labilithrix</taxon>
    </lineage>
</organism>
<gene>
    <name evidence="6" type="ORF">AKJ09_01308</name>
</gene>
<evidence type="ECO:0000256" key="5">
    <source>
        <dbReference type="SAM" id="SignalP"/>
    </source>
</evidence>
<dbReference type="PANTHER" id="PTHR31018">
    <property type="entry name" value="SPORULATION-SPECIFIC PROTEIN-RELATED"/>
    <property type="match status" value="1"/>
</dbReference>
<dbReference type="STRING" id="1391654.AKJ09_01308"/>